<reference evidence="1 2" key="1">
    <citation type="journal article" date="2016" name="Mol. Biol. Evol.">
        <title>Genome-Wide Survey of Gut Fungi (Harpellales) Reveals the First Horizontally Transferred Ubiquitin Gene from a Mosquito Host.</title>
        <authorList>
            <person name="Wang Y."/>
            <person name="White M.M."/>
            <person name="Kvist S."/>
            <person name="Moncalvo J.M."/>
        </authorList>
    </citation>
    <scope>NUCLEOTIDE SEQUENCE [LARGE SCALE GENOMIC DNA]</scope>
    <source>
        <strain evidence="1 2">ALG-7-W6</strain>
    </source>
</reference>
<dbReference type="Proteomes" id="UP000187455">
    <property type="component" value="Unassembled WGS sequence"/>
</dbReference>
<organism evidence="1 2">
    <name type="scientific">Smittium mucronatum</name>
    <dbReference type="NCBI Taxonomy" id="133383"/>
    <lineage>
        <taxon>Eukaryota</taxon>
        <taxon>Fungi</taxon>
        <taxon>Fungi incertae sedis</taxon>
        <taxon>Zoopagomycota</taxon>
        <taxon>Kickxellomycotina</taxon>
        <taxon>Harpellomycetes</taxon>
        <taxon>Harpellales</taxon>
        <taxon>Legeriomycetaceae</taxon>
        <taxon>Smittium</taxon>
    </lineage>
</organism>
<protein>
    <submittedName>
        <fullName evidence="1">Uncharacterized protein</fullName>
    </submittedName>
</protein>
<keyword evidence="2" id="KW-1185">Reference proteome</keyword>
<evidence type="ECO:0000313" key="1">
    <source>
        <dbReference type="EMBL" id="OLY77683.1"/>
    </source>
</evidence>
<evidence type="ECO:0000313" key="2">
    <source>
        <dbReference type="Proteomes" id="UP000187455"/>
    </source>
</evidence>
<accession>A0A1R0GLB5</accession>
<name>A0A1R0GLB5_9FUNG</name>
<dbReference type="OrthoDB" id="3269595at2759"/>
<dbReference type="STRING" id="133383.A0A1R0GLB5"/>
<dbReference type="AlphaFoldDB" id="A0A1R0GLB5"/>
<proteinExistence type="predicted"/>
<comment type="caution">
    <text evidence="1">The sequence shown here is derived from an EMBL/GenBank/DDBJ whole genome shotgun (WGS) entry which is preliminary data.</text>
</comment>
<sequence>MPIGCYGGETFGMSEYRTRSIQSEIGKAIRLAARVGKSTAMQLLGTELSIKSVFMKTSVARERALHKWKNSKTWISVLINSPHRSRMSTWVTGTSKWTKKYCKTDGIFQTEKS</sequence>
<dbReference type="EMBL" id="LSSL01007732">
    <property type="protein sequence ID" value="OLY77683.1"/>
    <property type="molecule type" value="Genomic_DNA"/>
</dbReference>
<gene>
    <name evidence="1" type="ORF">AYI68_g8284</name>
</gene>